<dbReference type="Proteomes" id="UP001154114">
    <property type="component" value="Chromosome 20"/>
</dbReference>
<dbReference type="SMART" id="SM01143">
    <property type="entry name" value="DSX_dimer"/>
    <property type="match status" value="1"/>
</dbReference>
<dbReference type="Gene3D" id="1.10.8.10">
    <property type="entry name" value="DNA helicase RuvA subunit, C-terminal domain"/>
    <property type="match status" value="1"/>
</dbReference>
<dbReference type="InterPro" id="IPR014932">
    <property type="entry name" value="DSX_dimer"/>
</dbReference>
<evidence type="ECO:0000259" key="1">
    <source>
        <dbReference type="SMART" id="SM01143"/>
    </source>
</evidence>
<evidence type="ECO:0000313" key="3">
    <source>
        <dbReference type="Proteomes" id="UP001154114"/>
    </source>
</evidence>
<dbReference type="AlphaFoldDB" id="A0A9N8KX86"/>
<keyword evidence="3" id="KW-1185">Reference proteome</keyword>
<feature type="domain" description="Doublesex dimerisation" evidence="1">
    <location>
        <begin position="47"/>
        <end position="108"/>
    </location>
</feature>
<accession>A0A9N8KX86</accession>
<dbReference type="OrthoDB" id="5842031at2759"/>
<dbReference type="EMBL" id="LR824023">
    <property type="protein sequence ID" value="CAD0203772.1"/>
    <property type="molecule type" value="Genomic_DNA"/>
</dbReference>
<sequence length="124" mass="14315">MRLHCPLWPGYVTGRRTTQEVDAAITISHLVPTLCRCKQSLLRLRAVSLDALVENCHKLLEKFHYSWEMMPLVLVILNYAGSDLDEASRKIDEGKLMIDEYARKHNLNVFDGLELRNSTRQYGL</sequence>
<proteinExistence type="predicted"/>
<reference evidence="2" key="1">
    <citation type="submission" date="2021-12" db="EMBL/GenBank/DDBJ databases">
        <authorList>
            <person name="King R."/>
        </authorList>
    </citation>
    <scope>NUCLEOTIDE SEQUENCE</scope>
</reference>
<name>A0A9N8KX86_CHRIL</name>
<protein>
    <recommendedName>
        <fullName evidence="1">Doublesex dimerisation domain-containing protein</fullName>
    </recommendedName>
</protein>
<organism evidence="2 3">
    <name type="scientific">Chrysodeixis includens</name>
    <name type="common">Soybean looper</name>
    <name type="synonym">Pseudoplusia includens</name>
    <dbReference type="NCBI Taxonomy" id="689277"/>
    <lineage>
        <taxon>Eukaryota</taxon>
        <taxon>Metazoa</taxon>
        <taxon>Ecdysozoa</taxon>
        <taxon>Arthropoda</taxon>
        <taxon>Hexapoda</taxon>
        <taxon>Insecta</taxon>
        <taxon>Pterygota</taxon>
        <taxon>Neoptera</taxon>
        <taxon>Endopterygota</taxon>
        <taxon>Lepidoptera</taxon>
        <taxon>Glossata</taxon>
        <taxon>Ditrysia</taxon>
        <taxon>Noctuoidea</taxon>
        <taxon>Noctuidae</taxon>
        <taxon>Plusiinae</taxon>
        <taxon>Chrysodeixis</taxon>
    </lineage>
</organism>
<evidence type="ECO:0000313" key="2">
    <source>
        <dbReference type="EMBL" id="CAD0203772.1"/>
    </source>
</evidence>
<gene>
    <name evidence="2" type="ORF">CINC_LOCUS6083</name>
</gene>
<dbReference type="Pfam" id="PF08828">
    <property type="entry name" value="DSX_dimer"/>
    <property type="match status" value="1"/>
</dbReference>